<dbReference type="EMBL" id="BCMJ01000016">
    <property type="protein sequence ID" value="GAX09145.1"/>
    <property type="molecule type" value="Genomic_DNA"/>
</dbReference>
<organism evidence="5 6">
    <name type="scientific">Secundilactobacillus silagincola</name>
    <dbReference type="NCBI Taxonomy" id="1714681"/>
    <lineage>
        <taxon>Bacteria</taxon>
        <taxon>Bacillati</taxon>
        <taxon>Bacillota</taxon>
        <taxon>Bacilli</taxon>
        <taxon>Lactobacillales</taxon>
        <taxon>Lactobacillaceae</taxon>
        <taxon>Secundilactobacillus</taxon>
    </lineage>
</organism>
<name>A0A1Z5J531_9LACO</name>
<dbReference type="Gene3D" id="3.10.20.470">
    <property type="match status" value="1"/>
</dbReference>
<proteinExistence type="predicted"/>
<reference evidence="5 6" key="1">
    <citation type="submission" date="2015-11" db="EMBL/GenBank/DDBJ databases">
        <title>Draft genome sequences of new species of the genus Lactobacillus isolated from orchardgrass silage.</title>
        <authorList>
            <person name="Tohno M."/>
            <person name="Tanizawa Y."/>
            <person name="Arita M."/>
        </authorList>
    </citation>
    <scope>NUCLEOTIDE SEQUENCE [LARGE SCALE GENOMIC DNA]</scope>
    <source>
        <strain evidence="5 6">IWT5</strain>
    </source>
</reference>
<dbReference type="AlphaFoldDB" id="A0A1Z5J531"/>
<dbReference type="Pfam" id="PF17966">
    <property type="entry name" value="Muc_B2"/>
    <property type="match status" value="1"/>
</dbReference>
<feature type="compositionally biased region" description="Low complexity" evidence="2">
    <location>
        <begin position="85"/>
        <end position="98"/>
    </location>
</feature>
<comment type="caution">
    <text evidence="5">The sequence shown here is derived from an EMBL/GenBank/DDBJ whole genome shotgun (WGS) entry which is preliminary data.</text>
</comment>
<accession>A0A1Z5J531</accession>
<sequence precursor="true">MRHRDRNSNHNGKLHYKMYKAGGKWTFCGIVLVSVATASLLNTHSVYAASQPSTQSSQPLQGNPSTGSSSPSKSEDSTQQYITGAQPPKSSPATATPAVNSTDVQVKQSGNDNSTTITPANFKDSFDTHGNAHFNSDNDDTVTLTDYAGSQQGSITLKNKINLGQGFDIEGQVNLGAVDQVNGNGGDGIAFGFHDANSDTVGNGGAGLGLGGIPDAIGWKADTTYNWAISNDATADPAEFSNGPRKPNTPDFSGGQAFGAFIESSKKTDIKTDVPGIVSTIGVTPGKDSAQVIDSPTPGQTGHLQNDPKNWRGEFKDIAIKYQPNVDGKKLLTINYDNKVWEKDITDWATDKTDTAFFVSAGTAANLNLQQFRLKSMVYQPAASVNVKYVYTTDTALLDHPDAPVDPATVKEIPNYVGQVDYPSGTFVGDPYLTYQQSISGYTFARLYDDSLPANGTLKKAGNNGTVTYLYVQNGNGGQKATIKFWDKTANNQLGQTVTIEGKNNTRADFSDQVAVNAYIKAGYAYNPQNDEIENGITFDNNNDTDQTFTVFLTHQVETTHPTQVITRTIHYVKASDESELLKPSSADLTFTRTVTKDLVTNTVTDGDWSAPQSFTQVTSPTIPGYVPDQMITPALSVNLQNGVPANDQLNVVVKYKYITGELPTSDPQVWTIAQTPDPVYEPGKVPDTDPQVWTVAQMPDPVYEPGKVPDTDPQVWTVAQMPDPVYEPGKVPDTDPEIWTIAQMPDSIFEPVGKVPNTDPQVWTMAQTPDPVFEPVGKVPDTNPEVWTMAQTPDPVFEPTGKVPDSDPQVWTIEQVAEPVYELTETSQPQTNVPAEPALPITPIDTPINGDDPDTPINTVTGDDNGVPTTTISNHQVTNIEQERVTTDTTDADGTSTDTGHTKQTNDTLTNQEHLLTSTQQTAKAVQLTTSGTSQTKLPQTNESSANIWSLLGFSLMSALSLLGMTKRKKHENSTH</sequence>
<feature type="compositionally biased region" description="Polar residues" evidence="2">
    <location>
        <begin position="292"/>
        <end position="308"/>
    </location>
</feature>
<evidence type="ECO:0000259" key="4">
    <source>
        <dbReference type="Pfam" id="PF17966"/>
    </source>
</evidence>
<dbReference type="Proteomes" id="UP000223370">
    <property type="component" value="Unassembled WGS sequence"/>
</dbReference>
<evidence type="ECO:0000313" key="5">
    <source>
        <dbReference type="EMBL" id="GAX09145.1"/>
    </source>
</evidence>
<evidence type="ECO:0000313" key="6">
    <source>
        <dbReference type="Proteomes" id="UP000223370"/>
    </source>
</evidence>
<feature type="region of interest" description="Disordered" evidence="2">
    <location>
        <begin position="285"/>
        <end position="309"/>
    </location>
</feature>
<dbReference type="RefSeq" id="WP_098826421.1">
    <property type="nucleotide sequence ID" value="NZ_BCMJ01000016.1"/>
</dbReference>
<dbReference type="InterPro" id="IPR041558">
    <property type="entry name" value="MucBP_2"/>
</dbReference>
<feature type="region of interest" description="Disordered" evidence="2">
    <location>
        <begin position="51"/>
        <end position="117"/>
    </location>
</feature>
<keyword evidence="6" id="KW-1185">Reference proteome</keyword>
<evidence type="ECO:0000256" key="2">
    <source>
        <dbReference type="SAM" id="MobiDB-lite"/>
    </source>
</evidence>
<feature type="compositionally biased region" description="Low complexity" evidence="2">
    <location>
        <begin position="888"/>
        <end position="900"/>
    </location>
</feature>
<dbReference type="InterPro" id="IPR013320">
    <property type="entry name" value="ConA-like_dom_sf"/>
</dbReference>
<dbReference type="NCBIfam" id="TIGR01167">
    <property type="entry name" value="LPXTG_anchor"/>
    <property type="match status" value="1"/>
</dbReference>
<feature type="compositionally biased region" description="Polar residues" evidence="2">
    <location>
        <begin position="99"/>
        <end position="117"/>
    </location>
</feature>
<dbReference type="OrthoDB" id="2298297at2"/>
<evidence type="ECO:0000256" key="1">
    <source>
        <dbReference type="ARBA" id="ARBA00022729"/>
    </source>
</evidence>
<dbReference type="Pfam" id="PF19258">
    <property type="entry name" value="KxYKxGKxW_sig"/>
    <property type="match status" value="1"/>
</dbReference>
<dbReference type="Gene3D" id="2.60.120.200">
    <property type="match status" value="1"/>
</dbReference>
<dbReference type="SUPFAM" id="SSF49899">
    <property type="entry name" value="Concanavalin A-like lectins/glucanases"/>
    <property type="match status" value="1"/>
</dbReference>
<feature type="domain" description="Mucin binding" evidence="3">
    <location>
        <begin position="479"/>
        <end position="555"/>
    </location>
</feature>
<dbReference type="Pfam" id="PF17965">
    <property type="entry name" value="MucBP_2"/>
    <property type="match status" value="1"/>
</dbReference>
<protein>
    <submittedName>
        <fullName evidence="5">Mannose-specific adhesin, LPXTG-motif cell wall anchor</fullName>
    </submittedName>
</protein>
<feature type="compositionally biased region" description="Polar residues" evidence="2">
    <location>
        <begin position="825"/>
        <end position="834"/>
    </location>
</feature>
<dbReference type="InterPro" id="IPR022263">
    <property type="entry name" value="KxYKxGKxW"/>
</dbReference>
<keyword evidence="1" id="KW-0732">Signal</keyword>
<evidence type="ECO:0000259" key="3">
    <source>
        <dbReference type="Pfam" id="PF17965"/>
    </source>
</evidence>
<dbReference type="InterPro" id="IPR041495">
    <property type="entry name" value="Mub_B2"/>
</dbReference>
<dbReference type="Gene3D" id="2.60.40.4300">
    <property type="match status" value="1"/>
</dbReference>
<feature type="domain" description="Mub B2-like" evidence="4">
    <location>
        <begin position="558"/>
        <end position="657"/>
    </location>
</feature>
<dbReference type="Pfam" id="PF18483">
    <property type="entry name" value="Lectin_L-type_dom"/>
    <property type="match status" value="1"/>
</dbReference>
<gene>
    <name evidence="5" type="ORF">IWT5_02328</name>
</gene>
<feature type="compositionally biased region" description="Polar residues" evidence="2">
    <location>
        <begin position="857"/>
        <end position="881"/>
    </location>
</feature>
<feature type="region of interest" description="Disordered" evidence="2">
    <location>
        <begin position="824"/>
        <end position="910"/>
    </location>
</feature>
<feature type="compositionally biased region" description="Low complexity" evidence="2">
    <location>
        <begin position="51"/>
        <end position="72"/>
    </location>
</feature>
<dbReference type="NCBIfam" id="TIGR03715">
    <property type="entry name" value="KxYKxGKxW"/>
    <property type="match status" value="1"/>
</dbReference>